<name>A0A7Y6PA66_PHOVU</name>
<keyword evidence="2" id="KW-0812">Transmembrane</keyword>
<dbReference type="Proteomes" id="UP000524321">
    <property type="component" value="Unassembled WGS sequence"/>
</dbReference>
<sequence>MNNYNNINITPNLIRMILWGICAIAIFSIGMAFIRPWYNVWSQEMEGKAEFAKAEQNRKIKIEEARANLEAEKLNAQAEIERAKGAAEAIRIENGSITPTYIQYLWVRQQSDLSDKTVIYVPTEINLPILESTRMNQLRNKTVQP</sequence>
<comment type="caution">
    <text evidence="3">The sequence shown here is derived from an EMBL/GenBank/DDBJ whole genome shotgun (WGS) entry which is preliminary data.</text>
</comment>
<evidence type="ECO:0000256" key="2">
    <source>
        <dbReference type="SAM" id="Phobius"/>
    </source>
</evidence>
<gene>
    <name evidence="3" type="ORF">HUV05_00880</name>
</gene>
<reference evidence="3 4" key="2">
    <citation type="submission" date="2020-07" db="EMBL/GenBank/DDBJ databases">
        <title>Bacterial metabolism rescues the inhibition of intestinal drug absorption by food and drug additives.</title>
        <authorList>
            <person name="Zou L."/>
            <person name="Spanogiannopoulos P."/>
            <person name="Chien H.-C."/>
            <person name="Pieper L.M."/>
            <person name="Cai W."/>
            <person name="Khuri N."/>
            <person name="Pottel J."/>
            <person name="Vora B."/>
            <person name="Ni Z."/>
            <person name="Tsakalozou E."/>
            <person name="Zhang W."/>
            <person name="Shoichet B.K."/>
            <person name="Giacomini K.M."/>
            <person name="Turnbaugh P.J."/>
        </authorList>
    </citation>
    <scope>NUCLEOTIDE SEQUENCE [LARGE SCALE GENOMIC DNA]</scope>
    <source>
        <strain evidence="3 4">B33</strain>
    </source>
</reference>
<dbReference type="AlphaFoldDB" id="A0A7Y6PA66"/>
<evidence type="ECO:0008006" key="5">
    <source>
        <dbReference type="Google" id="ProtNLM"/>
    </source>
</evidence>
<dbReference type="EMBL" id="JABWDJ010000002">
    <property type="protein sequence ID" value="NVB72081.1"/>
    <property type="molecule type" value="Genomic_DNA"/>
</dbReference>
<protein>
    <recommendedName>
        <fullName evidence="5">Membrane protease subunit</fullName>
    </recommendedName>
</protein>
<feature type="coiled-coil region" evidence="1">
    <location>
        <begin position="52"/>
        <end position="93"/>
    </location>
</feature>
<proteinExistence type="predicted"/>
<keyword evidence="2" id="KW-1133">Transmembrane helix</keyword>
<evidence type="ECO:0000313" key="4">
    <source>
        <dbReference type="Proteomes" id="UP000524321"/>
    </source>
</evidence>
<keyword evidence="1" id="KW-0175">Coiled coil</keyword>
<organism evidence="3 4">
    <name type="scientific">Phocaeicola vulgatus</name>
    <name type="common">Bacteroides vulgatus</name>
    <dbReference type="NCBI Taxonomy" id="821"/>
    <lineage>
        <taxon>Bacteria</taxon>
        <taxon>Pseudomonadati</taxon>
        <taxon>Bacteroidota</taxon>
        <taxon>Bacteroidia</taxon>
        <taxon>Bacteroidales</taxon>
        <taxon>Bacteroidaceae</taxon>
        <taxon>Phocaeicola</taxon>
    </lineage>
</organism>
<keyword evidence="2" id="KW-0472">Membrane</keyword>
<feature type="transmembrane region" description="Helical" evidence="2">
    <location>
        <begin position="16"/>
        <end position="38"/>
    </location>
</feature>
<evidence type="ECO:0000256" key="1">
    <source>
        <dbReference type="SAM" id="Coils"/>
    </source>
</evidence>
<evidence type="ECO:0000313" key="3">
    <source>
        <dbReference type="EMBL" id="NVB72081.1"/>
    </source>
</evidence>
<reference evidence="3 4" key="1">
    <citation type="submission" date="2020-04" db="EMBL/GenBank/DDBJ databases">
        <authorList>
            <person name="Pieper L."/>
        </authorList>
    </citation>
    <scope>NUCLEOTIDE SEQUENCE [LARGE SCALE GENOMIC DNA]</scope>
    <source>
        <strain evidence="3 4">B33</strain>
    </source>
</reference>
<accession>A0A7Y6PA66</accession>